<reference evidence="2" key="1">
    <citation type="journal article" date="2019" name="Int. J. Syst. Evol. Microbiol.">
        <title>The Global Catalogue of Microorganisms (GCM) 10K type strain sequencing project: providing services to taxonomists for standard genome sequencing and annotation.</title>
        <authorList>
            <consortium name="The Broad Institute Genomics Platform"/>
            <consortium name="The Broad Institute Genome Sequencing Center for Infectious Disease"/>
            <person name="Wu L."/>
            <person name="Ma J."/>
        </authorList>
    </citation>
    <scope>NUCLEOTIDE SEQUENCE [LARGE SCALE GENOMIC DNA]</scope>
    <source>
        <strain evidence="2">JCM 30346</strain>
    </source>
</reference>
<name>A0ABW1NVR4_9ACTN</name>
<proteinExistence type="predicted"/>
<accession>A0ABW1NVR4</accession>
<organism evidence="1 2">
    <name type="scientific">Sphaerisporangium aureirubrum</name>
    <dbReference type="NCBI Taxonomy" id="1544736"/>
    <lineage>
        <taxon>Bacteria</taxon>
        <taxon>Bacillati</taxon>
        <taxon>Actinomycetota</taxon>
        <taxon>Actinomycetes</taxon>
        <taxon>Streptosporangiales</taxon>
        <taxon>Streptosporangiaceae</taxon>
        <taxon>Sphaerisporangium</taxon>
    </lineage>
</organism>
<evidence type="ECO:0000313" key="2">
    <source>
        <dbReference type="Proteomes" id="UP001596137"/>
    </source>
</evidence>
<protein>
    <submittedName>
        <fullName evidence="1">Uncharacterized protein</fullName>
    </submittedName>
</protein>
<dbReference type="EMBL" id="JBHSRF010000092">
    <property type="protein sequence ID" value="MFC6086557.1"/>
    <property type="molecule type" value="Genomic_DNA"/>
</dbReference>
<keyword evidence="2" id="KW-1185">Reference proteome</keyword>
<comment type="caution">
    <text evidence="1">The sequence shown here is derived from an EMBL/GenBank/DDBJ whole genome shotgun (WGS) entry which is preliminary data.</text>
</comment>
<evidence type="ECO:0000313" key="1">
    <source>
        <dbReference type="EMBL" id="MFC6086557.1"/>
    </source>
</evidence>
<dbReference type="RefSeq" id="WP_380761871.1">
    <property type="nucleotide sequence ID" value="NZ_JBHSRF010000092.1"/>
</dbReference>
<dbReference type="Proteomes" id="UP001596137">
    <property type="component" value="Unassembled WGS sequence"/>
</dbReference>
<sequence length="300" mass="32968">MDRPVIRIRGRSKSMIRRLLSAAVAVLAVAFLSVPSATALALPTAKDFVSHLDLECFRTSQYQPPATTLMVRHLNPVLSGLPVETVTLGPREQLCTPVAKNNNIPPDSVLEFIRFVDVACYRISGIAVNMTLVLHQINPLLTDVPRQQVVMGVPQQLCVPVLKNNLLPPDEVLKFISHIDLKCYAITPNTPMNRALNLQQLNRVLAGPIPPRDVRVTNARQLCVPVQKRGDEIPPEVLRILQWIDLEKYDILPATANPTVSLTLRHLNPVLSHLPGEQALIGGQSQLAVPVAKNGQFPPG</sequence>
<gene>
    <name evidence="1" type="ORF">ACFP1K_35690</name>
</gene>